<comment type="subunit">
    <text evidence="4">Homotrimer.</text>
</comment>
<dbReference type="Gene3D" id="3.20.20.70">
    <property type="entry name" value="Aldolase class I"/>
    <property type="match status" value="1"/>
</dbReference>
<keyword evidence="7" id="KW-0704">Schiff base</keyword>
<comment type="pathway">
    <text evidence="2">Carbohydrate acid metabolism; 2-dehydro-3-deoxy-D-gluconate degradation; D-glyceraldehyde 3-phosphate and pyruvate from 2-dehydro-3-deoxy-D-gluconate: step 2/2.</text>
</comment>
<protein>
    <recommendedName>
        <fullName evidence="5">2-dehydro-3-deoxy-phosphogluconate aldolase</fullName>
        <ecNumber evidence="5">4.1.2.14</ecNumber>
    </recommendedName>
</protein>
<dbReference type="PANTHER" id="PTHR30246:SF1">
    <property type="entry name" value="2-DEHYDRO-3-DEOXY-6-PHOSPHOGALACTONATE ALDOLASE-RELATED"/>
    <property type="match status" value="1"/>
</dbReference>
<dbReference type="GO" id="GO:0008675">
    <property type="term" value="F:2-dehydro-3-deoxy-phosphogluconate aldolase activity"/>
    <property type="evidence" value="ECO:0007669"/>
    <property type="project" value="UniProtKB-EC"/>
</dbReference>
<evidence type="ECO:0000256" key="8">
    <source>
        <dbReference type="ARBA" id="ARBA00023277"/>
    </source>
</evidence>
<dbReference type="SUPFAM" id="SSF51569">
    <property type="entry name" value="Aldolase"/>
    <property type="match status" value="1"/>
</dbReference>
<dbReference type="EC" id="4.1.2.14" evidence="5"/>
<evidence type="ECO:0000256" key="5">
    <source>
        <dbReference type="ARBA" id="ARBA00013063"/>
    </source>
</evidence>
<reference evidence="10" key="1">
    <citation type="submission" date="2017-02" db="EMBL/GenBank/DDBJ databases">
        <authorList>
            <person name="Varghese N."/>
            <person name="Submissions S."/>
        </authorList>
    </citation>
    <scope>NUCLEOTIDE SEQUENCE [LARGE SCALE GENOMIC DNA]</scope>
    <source>
        <strain evidence="10">ATCC 25662</strain>
    </source>
</reference>
<gene>
    <name evidence="9" type="ORF">SAMN02745191_0533</name>
</gene>
<evidence type="ECO:0000256" key="7">
    <source>
        <dbReference type="ARBA" id="ARBA00023270"/>
    </source>
</evidence>
<dbReference type="PANTHER" id="PTHR30246">
    <property type="entry name" value="2-KETO-3-DEOXY-6-PHOSPHOGLUCONATE ALDOLASE"/>
    <property type="match status" value="1"/>
</dbReference>
<dbReference type="InterPro" id="IPR013785">
    <property type="entry name" value="Aldolase_TIM"/>
</dbReference>
<dbReference type="Proteomes" id="UP000243297">
    <property type="component" value="Unassembled WGS sequence"/>
</dbReference>
<proteinExistence type="inferred from homology"/>
<dbReference type="EMBL" id="FUWY01000001">
    <property type="protein sequence ID" value="SJZ41708.1"/>
    <property type="molecule type" value="Genomic_DNA"/>
</dbReference>
<evidence type="ECO:0000313" key="10">
    <source>
        <dbReference type="Proteomes" id="UP000243297"/>
    </source>
</evidence>
<comment type="similarity">
    <text evidence="3">Belongs to the KHG/KDPG aldolase family.</text>
</comment>
<evidence type="ECO:0000313" key="9">
    <source>
        <dbReference type="EMBL" id="SJZ41708.1"/>
    </source>
</evidence>
<keyword evidence="8" id="KW-0119">Carbohydrate metabolism</keyword>
<dbReference type="PROSITE" id="PS00159">
    <property type="entry name" value="ALDOLASE_KDPG_KHG_1"/>
    <property type="match status" value="1"/>
</dbReference>
<evidence type="ECO:0000256" key="4">
    <source>
        <dbReference type="ARBA" id="ARBA00011233"/>
    </source>
</evidence>
<evidence type="ECO:0000256" key="3">
    <source>
        <dbReference type="ARBA" id="ARBA00006906"/>
    </source>
</evidence>
<dbReference type="InterPro" id="IPR031337">
    <property type="entry name" value="KDPG/KHG_AS_1"/>
</dbReference>
<comment type="catalytic activity">
    <reaction evidence="1">
        <text>2-dehydro-3-deoxy-6-phospho-D-gluconate = D-glyceraldehyde 3-phosphate + pyruvate</text>
        <dbReference type="Rhea" id="RHEA:17089"/>
        <dbReference type="ChEBI" id="CHEBI:15361"/>
        <dbReference type="ChEBI" id="CHEBI:57569"/>
        <dbReference type="ChEBI" id="CHEBI:59776"/>
        <dbReference type="EC" id="4.1.2.14"/>
    </reaction>
</comment>
<dbReference type="CDD" id="cd00452">
    <property type="entry name" value="KDPG_aldolase"/>
    <property type="match status" value="1"/>
</dbReference>
<keyword evidence="6" id="KW-0456">Lyase</keyword>
<dbReference type="PROSITE" id="PS00160">
    <property type="entry name" value="ALDOLASE_KDPG_KHG_2"/>
    <property type="match status" value="1"/>
</dbReference>
<dbReference type="NCBIfam" id="NF004325">
    <property type="entry name" value="PRK05718.1"/>
    <property type="match status" value="1"/>
</dbReference>
<dbReference type="OrthoDB" id="9802667at2"/>
<dbReference type="InterPro" id="IPR000887">
    <property type="entry name" value="Aldlse_KDPG_KHG"/>
</dbReference>
<evidence type="ECO:0000256" key="2">
    <source>
        <dbReference type="ARBA" id="ARBA00004736"/>
    </source>
</evidence>
<evidence type="ECO:0000256" key="6">
    <source>
        <dbReference type="ARBA" id="ARBA00023239"/>
    </source>
</evidence>
<accession>A0A1T4KH04</accession>
<keyword evidence="10" id="KW-1185">Reference proteome</keyword>
<dbReference type="AlphaFoldDB" id="A0A1T4KH04"/>
<dbReference type="NCBIfam" id="TIGR01182">
    <property type="entry name" value="eda"/>
    <property type="match status" value="1"/>
</dbReference>
<sequence>MHPILQELSNIGIIPVIRIDNPSDTLPMINALNKGGINCAEITFRSEHAKQAISDISKTYPEILVGAGTVLTIQQAQEAIEAGAKFIISPGLNEEVVKWCIDHDVLIIPGISTASEIEKAMTLGLDTVKFFPAESSGGAKRIKDLSAPYTKMHFIPTGGINQNNMHDYLSLPCVDAIGGSFMLPQELIDSKNWDGIEAKAKEAITSLLNYRLIHIGINTNSKDDASKYATLLSTCFGFKLYEKPKSTFAGEGFELLNAPGPGDHGHIAIYTPYPERAIYQLAKLGINVLEDTITRNKKTSKINFAYLDLDIAGFKFHLINPDVKM</sequence>
<organism evidence="9 10">
    <name type="scientific">Anaerorhabdus furcosa</name>
    <dbReference type="NCBI Taxonomy" id="118967"/>
    <lineage>
        <taxon>Bacteria</taxon>
        <taxon>Bacillati</taxon>
        <taxon>Bacillota</taxon>
        <taxon>Erysipelotrichia</taxon>
        <taxon>Erysipelotrichales</taxon>
        <taxon>Erysipelotrichaceae</taxon>
        <taxon>Anaerorhabdus</taxon>
    </lineage>
</organism>
<evidence type="ECO:0000256" key="1">
    <source>
        <dbReference type="ARBA" id="ARBA00000654"/>
    </source>
</evidence>
<dbReference type="STRING" id="118967.SAMN02745191_0533"/>
<dbReference type="InterPro" id="IPR031338">
    <property type="entry name" value="KDPG/KHG_AS_2"/>
</dbReference>
<dbReference type="RefSeq" id="WP_078710966.1">
    <property type="nucleotide sequence ID" value="NZ_FUWY01000001.1"/>
</dbReference>
<name>A0A1T4KH04_9FIRM</name>
<dbReference type="Pfam" id="PF01081">
    <property type="entry name" value="Aldolase"/>
    <property type="match status" value="1"/>
</dbReference>